<reference evidence="2" key="1">
    <citation type="submission" date="2021-02" db="EMBL/GenBank/DDBJ databases">
        <authorList>
            <person name="Palmer J.M."/>
        </authorList>
    </citation>
    <scope>NUCLEOTIDE SEQUENCE</scope>
    <source>
        <strain evidence="2">SCRP734</strain>
    </source>
</reference>
<name>A0A8T1VWJ0_9STRA</name>
<gene>
    <name evidence="2" type="ORF">PHYPSEUDO_002432</name>
</gene>
<keyword evidence="1" id="KW-0472">Membrane</keyword>
<sequence>MILNLSALQLLFLPPMLLLVSGLALFNFQNVFRFLTMNVKSYMTIPAVQTLKPYADKLRYALEQVLGKASSFKFNVSHVLMMAVVIMLIAIYEAIQKGNELKEQELKLRTKSKRA</sequence>
<keyword evidence="1" id="KW-0812">Transmembrane</keyword>
<proteinExistence type="predicted"/>
<evidence type="ECO:0000313" key="3">
    <source>
        <dbReference type="Proteomes" id="UP000694044"/>
    </source>
</evidence>
<feature type="transmembrane region" description="Helical" evidence="1">
    <location>
        <begin position="76"/>
        <end position="95"/>
    </location>
</feature>
<organism evidence="2 3">
    <name type="scientific">Phytophthora pseudosyringae</name>
    <dbReference type="NCBI Taxonomy" id="221518"/>
    <lineage>
        <taxon>Eukaryota</taxon>
        <taxon>Sar</taxon>
        <taxon>Stramenopiles</taxon>
        <taxon>Oomycota</taxon>
        <taxon>Peronosporomycetes</taxon>
        <taxon>Peronosporales</taxon>
        <taxon>Peronosporaceae</taxon>
        <taxon>Phytophthora</taxon>
    </lineage>
</organism>
<comment type="caution">
    <text evidence="2">The sequence shown here is derived from an EMBL/GenBank/DDBJ whole genome shotgun (WGS) entry which is preliminary data.</text>
</comment>
<dbReference type="EMBL" id="JAGDFM010000143">
    <property type="protein sequence ID" value="KAG7384618.1"/>
    <property type="molecule type" value="Genomic_DNA"/>
</dbReference>
<accession>A0A8T1VWJ0</accession>
<dbReference type="OrthoDB" id="123616at2759"/>
<keyword evidence="1" id="KW-1133">Transmembrane helix</keyword>
<feature type="transmembrane region" description="Helical" evidence="1">
    <location>
        <begin position="7"/>
        <end position="28"/>
    </location>
</feature>
<evidence type="ECO:0000313" key="2">
    <source>
        <dbReference type="EMBL" id="KAG7384618.1"/>
    </source>
</evidence>
<keyword evidence="3" id="KW-1185">Reference proteome</keyword>
<evidence type="ECO:0000256" key="1">
    <source>
        <dbReference type="SAM" id="Phobius"/>
    </source>
</evidence>
<dbReference type="Proteomes" id="UP000694044">
    <property type="component" value="Unassembled WGS sequence"/>
</dbReference>
<protein>
    <submittedName>
        <fullName evidence="2">Uncharacterized protein</fullName>
    </submittedName>
</protein>
<dbReference type="AlphaFoldDB" id="A0A8T1VWJ0"/>